<dbReference type="PANTHER" id="PTHR35046">
    <property type="entry name" value="ZINC KNUCKLE (CCHC-TYPE) FAMILY PROTEIN"/>
    <property type="match status" value="1"/>
</dbReference>
<dbReference type="Pfam" id="PF17919">
    <property type="entry name" value="RT_RNaseH_2"/>
    <property type="match status" value="1"/>
</dbReference>
<feature type="compositionally biased region" description="Acidic residues" evidence="5">
    <location>
        <begin position="65"/>
        <end position="84"/>
    </location>
</feature>
<dbReference type="Pfam" id="PF00078">
    <property type="entry name" value="RVT_1"/>
    <property type="match status" value="1"/>
</dbReference>
<dbReference type="Pfam" id="PF00098">
    <property type="entry name" value="zf-CCHC"/>
    <property type="match status" value="1"/>
</dbReference>
<keyword evidence="4" id="KW-0479">Metal-binding</keyword>
<keyword evidence="4" id="KW-0863">Zinc-finger</keyword>
<evidence type="ECO:0000256" key="5">
    <source>
        <dbReference type="SAM" id="MobiDB-lite"/>
    </source>
</evidence>
<dbReference type="InterPro" id="IPR043128">
    <property type="entry name" value="Rev_trsase/Diguanyl_cyclase"/>
</dbReference>
<dbReference type="PROSITE" id="PS50158">
    <property type="entry name" value="ZF_CCHC"/>
    <property type="match status" value="1"/>
</dbReference>
<accession>A0AAQ3SIC0</accession>
<proteinExistence type="predicted"/>
<dbReference type="SUPFAM" id="SSF57756">
    <property type="entry name" value="Retrovirus zinc finger-like domains"/>
    <property type="match status" value="1"/>
</dbReference>
<dbReference type="InterPro" id="IPR021109">
    <property type="entry name" value="Peptidase_aspartic_dom_sf"/>
</dbReference>
<protein>
    <recommendedName>
        <fullName evidence="10">Reverse transcriptase</fullName>
    </recommendedName>
</protein>
<evidence type="ECO:0000259" key="7">
    <source>
        <dbReference type="PROSITE" id="PS50878"/>
    </source>
</evidence>
<keyword evidence="2" id="KW-0378">Hydrolase</keyword>
<dbReference type="InterPro" id="IPR000477">
    <property type="entry name" value="RT_dom"/>
</dbReference>
<feature type="region of interest" description="Disordered" evidence="5">
    <location>
        <begin position="62"/>
        <end position="84"/>
    </location>
</feature>
<dbReference type="Gene3D" id="4.10.60.10">
    <property type="entry name" value="Zinc finger, CCHC-type"/>
    <property type="match status" value="1"/>
</dbReference>
<dbReference type="AlphaFoldDB" id="A0AAQ3SIC0"/>
<feature type="domain" description="CCHC-type" evidence="6">
    <location>
        <begin position="37"/>
        <end position="53"/>
    </location>
</feature>
<gene>
    <name evidence="8" type="ORF">U9M48_003638</name>
</gene>
<evidence type="ECO:0000256" key="2">
    <source>
        <dbReference type="ARBA" id="ARBA00022750"/>
    </source>
</evidence>
<dbReference type="InterPro" id="IPR036875">
    <property type="entry name" value="Znf_CCHC_sf"/>
</dbReference>
<dbReference type="GO" id="GO:0006508">
    <property type="term" value="P:proteolysis"/>
    <property type="evidence" value="ECO:0007669"/>
    <property type="project" value="UniProtKB-KW"/>
</dbReference>
<dbReference type="GO" id="GO:0008270">
    <property type="term" value="F:zinc ion binding"/>
    <property type="evidence" value="ECO:0007669"/>
    <property type="project" value="UniProtKB-KW"/>
</dbReference>
<dbReference type="CDD" id="cd00303">
    <property type="entry name" value="retropepsin_like"/>
    <property type="match status" value="1"/>
</dbReference>
<dbReference type="CDD" id="cd01647">
    <property type="entry name" value="RT_LTR"/>
    <property type="match status" value="1"/>
</dbReference>
<dbReference type="PROSITE" id="PS50878">
    <property type="entry name" value="RT_POL"/>
    <property type="match status" value="1"/>
</dbReference>
<keyword evidence="9" id="KW-1185">Reference proteome</keyword>
<keyword evidence="4" id="KW-0862">Zinc</keyword>
<evidence type="ECO:0000313" key="8">
    <source>
        <dbReference type="EMBL" id="WVZ52592.1"/>
    </source>
</evidence>
<keyword evidence="1" id="KW-0645">Protease</keyword>
<evidence type="ECO:0000256" key="4">
    <source>
        <dbReference type="PROSITE-ProRule" id="PRU00047"/>
    </source>
</evidence>
<feature type="domain" description="Reverse transcriptase" evidence="7">
    <location>
        <begin position="354"/>
        <end position="533"/>
    </location>
</feature>
<evidence type="ECO:0008006" key="10">
    <source>
        <dbReference type="Google" id="ProtNLM"/>
    </source>
</evidence>
<dbReference type="SUPFAM" id="SSF56672">
    <property type="entry name" value="DNA/RNA polymerases"/>
    <property type="match status" value="1"/>
</dbReference>
<name>A0AAQ3SIC0_PASNO</name>
<dbReference type="PANTHER" id="PTHR35046:SF18">
    <property type="entry name" value="RNA-DIRECTED DNA POLYMERASE"/>
    <property type="match status" value="1"/>
</dbReference>
<dbReference type="Gene3D" id="3.30.70.270">
    <property type="match status" value="2"/>
</dbReference>
<evidence type="ECO:0000256" key="3">
    <source>
        <dbReference type="ARBA" id="ARBA00023125"/>
    </source>
</evidence>
<dbReference type="Gene3D" id="2.40.70.10">
    <property type="entry name" value="Acid Proteases"/>
    <property type="match status" value="1"/>
</dbReference>
<dbReference type="InterPro" id="IPR041577">
    <property type="entry name" value="RT_RNaseH_2"/>
</dbReference>
<dbReference type="InterPro" id="IPR043502">
    <property type="entry name" value="DNA/RNA_pol_sf"/>
</dbReference>
<dbReference type="InterPro" id="IPR001878">
    <property type="entry name" value="Znf_CCHC"/>
</dbReference>
<dbReference type="SMART" id="SM00343">
    <property type="entry name" value="ZnF_C2HC"/>
    <property type="match status" value="1"/>
</dbReference>
<dbReference type="GO" id="GO:0003677">
    <property type="term" value="F:DNA binding"/>
    <property type="evidence" value="ECO:0007669"/>
    <property type="project" value="UniProtKB-KW"/>
</dbReference>
<reference evidence="8 9" key="1">
    <citation type="submission" date="2024-02" db="EMBL/GenBank/DDBJ databases">
        <title>High-quality chromosome-scale genome assembly of Pensacola bahiagrass (Paspalum notatum Flugge var. saurae).</title>
        <authorList>
            <person name="Vega J.M."/>
            <person name="Podio M."/>
            <person name="Orjuela J."/>
            <person name="Siena L.A."/>
            <person name="Pessino S.C."/>
            <person name="Combes M.C."/>
            <person name="Mariac C."/>
            <person name="Albertini E."/>
            <person name="Pupilli F."/>
            <person name="Ortiz J.P.A."/>
            <person name="Leblanc O."/>
        </authorList>
    </citation>
    <scope>NUCLEOTIDE SEQUENCE [LARGE SCALE GENOMIC DNA]</scope>
    <source>
        <strain evidence="8">R1</strain>
        <tissue evidence="8">Leaf</tissue>
    </source>
</reference>
<feature type="region of interest" description="Disordered" evidence="5">
    <location>
        <begin position="1"/>
        <end position="32"/>
    </location>
</feature>
<feature type="compositionally biased region" description="Basic and acidic residues" evidence="5">
    <location>
        <begin position="21"/>
        <end position="31"/>
    </location>
</feature>
<sequence length="655" mass="75269">MENSKGYANKMESKTSQSKAKQPEQKQEAKKNQNIMKCYKCGEEGHISSICPRRKVVNTTRYESDVDEYDDNNDGDSEQEVEEEQNLCEEKGEEVVCVIQRLLCSTPQPDNTQRKKIFESKCTVNGKVCKLVIDNCSCENLISQNLVNHLKLDTHDHPNPYTIGWIKKGVNTRITKQCNLPLSLGKYYRSNVLCDVVDVDASHILLGRPWQFDVDAIHKGRDNIYSFIWNKRKIIILSNQLDGSTPKVEEKNMLTISHTLSDFASDLKEANVCTALIVKGEAQPIAEITKIPREVHGLLSKFQSILGEPQHLPPMREIQHRIDIIPGASLPNLPHYRMSPKEHAILKEKVPELMQKGHIRESISPCAVPDLLTPKKDGSWRMCVDSRAINKITIRYRFPIPRLDDMLDQLSGAKIFTKLDLRSGYHQIRIRLGDKWKTTFKTKEGLYEWLVMPFGLSNAPSTFMHLMNQVLRPFLSQFVVVYFDDILIYSKSEDEHFDHIRKVLEVLKQNELYVNLKKCVFLQKQLLFLGFIITSEGIRVDDSKVAAIRDWPTPNNISEIRNFHCLATFYRRFNETAEASFKEIKEKLSQAPLLILPNFNKTFELECDASGVGIGAVLSQERKPIAFFSEKLSDARQKWSTYQQKLYAVFRALKT</sequence>
<keyword evidence="2" id="KW-0064">Aspartyl protease</keyword>
<dbReference type="EMBL" id="CP144745">
    <property type="protein sequence ID" value="WVZ52592.1"/>
    <property type="molecule type" value="Genomic_DNA"/>
</dbReference>
<dbReference type="Gene3D" id="3.10.20.370">
    <property type="match status" value="1"/>
</dbReference>
<evidence type="ECO:0000313" key="9">
    <source>
        <dbReference type="Proteomes" id="UP001341281"/>
    </source>
</evidence>
<keyword evidence="3" id="KW-0238">DNA-binding</keyword>
<dbReference type="Proteomes" id="UP001341281">
    <property type="component" value="Chromosome 01"/>
</dbReference>
<dbReference type="Gene3D" id="3.10.10.10">
    <property type="entry name" value="HIV Type 1 Reverse Transcriptase, subunit A, domain 1"/>
    <property type="match status" value="1"/>
</dbReference>
<dbReference type="GO" id="GO:0004190">
    <property type="term" value="F:aspartic-type endopeptidase activity"/>
    <property type="evidence" value="ECO:0007669"/>
    <property type="project" value="UniProtKB-KW"/>
</dbReference>
<evidence type="ECO:0000259" key="6">
    <source>
        <dbReference type="PROSITE" id="PS50158"/>
    </source>
</evidence>
<organism evidence="8 9">
    <name type="scientific">Paspalum notatum var. saurae</name>
    <dbReference type="NCBI Taxonomy" id="547442"/>
    <lineage>
        <taxon>Eukaryota</taxon>
        <taxon>Viridiplantae</taxon>
        <taxon>Streptophyta</taxon>
        <taxon>Embryophyta</taxon>
        <taxon>Tracheophyta</taxon>
        <taxon>Spermatophyta</taxon>
        <taxon>Magnoliopsida</taxon>
        <taxon>Liliopsida</taxon>
        <taxon>Poales</taxon>
        <taxon>Poaceae</taxon>
        <taxon>PACMAD clade</taxon>
        <taxon>Panicoideae</taxon>
        <taxon>Andropogonodae</taxon>
        <taxon>Paspaleae</taxon>
        <taxon>Paspalinae</taxon>
        <taxon>Paspalum</taxon>
    </lineage>
</organism>
<evidence type="ECO:0000256" key="1">
    <source>
        <dbReference type="ARBA" id="ARBA00022670"/>
    </source>
</evidence>